<dbReference type="EMBL" id="JAIQCV010000012">
    <property type="protein sequence ID" value="KAH1040075.1"/>
    <property type="molecule type" value="Genomic_DNA"/>
</dbReference>
<keyword evidence="1" id="KW-0732">Signal</keyword>
<evidence type="ECO:0000313" key="2">
    <source>
        <dbReference type="EMBL" id="KAH1040075.1"/>
    </source>
</evidence>
<proteinExistence type="predicted"/>
<organism evidence="2 3">
    <name type="scientific">Gossypium stocksii</name>
    <dbReference type="NCBI Taxonomy" id="47602"/>
    <lineage>
        <taxon>Eukaryota</taxon>
        <taxon>Viridiplantae</taxon>
        <taxon>Streptophyta</taxon>
        <taxon>Embryophyta</taxon>
        <taxon>Tracheophyta</taxon>
        <taxon>Spermatophyta</taxon>
        <taxon>Magnoliopsida</taxon>
        <taxon>eudicotyledons</taxon>
        <taxon>Gunneridae</taxon>
        <taxon>Pentapetalae</taxon>
        <taxon>rosids</taxon>
        <taxon>malvids</taxon>
        <taxon>Malvales</taxon>
        <taxon>Malvaceae</taxon>
        <taxon>Malvoideae</taxon>
        <taxon>Gossypium</taxon>
    </lineage>
</organism>
<evidence type="ECO:0000256" key="1">
    <source>
        <dbReference type="SAM" id="SignalP"/>
    </source>
</evidence>
<feature type="chain" id="PRO_5039269128" evidence="1">
    <location>
        <begin position="23"/>
        <end position="118"/>
    </location>
</feature>
<accession>A0A9D3ZJ01</accession>
<dbReference type="Proteomes" id="UP000828251">
    <property type="component" value="Unassembled WGS sequence"/>
</dbReference>
<sequence length="118" mass="13188">MPPRQILLVVLDHLLMSVFILMRNENVSIGILHQNNFGSLERKLGINTLGDTPISSNQPINYGPFHHASYHFDVNSDEWIKSGHPTSNGDVVAKDIFEDILSPEHVPLSAPSLMLYTL</sequence>
<keyword evidence="3" id="KW-1185">Reference proteome</keyword>
<reference evidence="2 3" key="1">
    <citation type="journal article" date="2021" name="Plant Biotechnol. J.">
        <title>Multi-omics assisted identification of the key and species-specific regulatory components of drought-tolerant mechanisms in Gossypium stocksii.</title>
        <authorList>
            <person name="Yu D."/>
            <person name="Ke L."/>
            <person name="Zhang D."/>
            <person name="Wu Y."/>
            <person name="Sun Y."/>
            <person name="Mei J."/>
            <person name="Sun J."/>
            <person name="Sun Y."/>
        </authorList>
    </citation>
    <scope>NUCLEOTIDE SEQUENCE [LARGE SCALE GENOMIC DNA]</scope>
    <source>
        <strain evidence="3">cv. E1</strain>
        <tissue evidence="2">Leaf</tissue>
    </source>
</reference>
<comment type="caution">
    <text evidence="2">The sequence shown here is derived from an EMBL/GenBank/DDBJ whole genome shotgun (WGS) entry which is preliminary data.</text>
</comment>
<gene>
    <name evidence="2" type="ORF">J1N35_041818</name>
</gene>
<protein>
    <submittedName>
        <fullName evidence="2">Uncharacterized protein</fullName>
    </submittedName>
</protein>
<name>A0A9D3ZJ01_9ROSI</name>
<feature type="signal peptide" evidence="1">
    <location>
        <begin position="1"/>
        <end position="22"/>
    </location>
</feature>
<dbReference type="AlphaFoldDB" id="A0A9D3ZJ01"/>
<evidence type="ECO:0000313" key="3">
    <source>
        <dbReference type="Proteomes" id="UP000828251"/>
    </source>
</evidence>